<dbReference type="PANTHER" id="PTHR12358">
    <property type="entry name" value="SPHINGOSINE KINASE"/>
    <property type="match status" value="1"/>
</dbReference>
<dbReference type="GO" id="GO:0001727">
    <property type="term" value="F:lipid kinase activity"/>
    <property type="evidence" value="ECO:0007669"/>
    <property type="project" value="UniProtKB-ARBA"/>
</dbReference>
<organism evidence="2 3">
    <name type="scientific">Stylonychia lemnae</name>
    <name type="common">Ciliate</name>
    <dbReference type="NCBI Taxonomy" id="5949"/>
    <lineage>
        <taxon>Eukaryota</taxon>
        <taxon>Sar</taxon>
        <taxon>Alveolata</taxon>
        <taxon>Ciliophora</taxon>
        <taxon>Intramacronucleata</taxon>
        <taxon>Spirotrichea</taxon>
        <taxon>Stichotrichia</taxon>
        <taxon>Sporadotrichida</taxon>
        <taxon>Oxytrichidae</taxon>
        <taxon>Stylonychinae</taxon>
        <taxon>Stylonychia</taxon>
    </lineage>
</organism>
<keyword evidence="2" id="KW-0418">Kinase</keyword>
<reference evidence="2 3" key="1">
    <citation type="submission" date="2014-06" db="EMBL/GenBank/DDBJ databases">
        <authorList>
            <person name="Swart Estienne"/>
        </authorList>
    </citation>
    <scope>NUCLEOTIDE SEQUENCE [LARGE SCALE GENOMIC DNA]</scope>
    <source>
        <strain evidence="2 3">130c</strain>
    </source>
</reference>
<dbReference type="AlphaFoldDB" id="A0A078ALL3"/>
<dbReference type="GO" id="GO:0016020">
    <property type="term" value="C:membrane"/>
    <property type="evidence" value="ECO:0007669"/>
    <property type="project" value="TreeGrafter"/>
</dbReference>
<name>A0A078ALL3_STYLE</name>
<dbReference type="EMBL" id="CCKQ01011218">
    <property type="protein sequence ID" value="CDW82761.1"/>
    <property type="molecule type" value="Genomic_DNA"/>
</dbReference>
<evidence type="ECO:0000313" key="2">
    <source>
        <dbReference type="EMBL" id="CDW82761.1"/>
    </source>
</evidence>
<dbReference type="InParanoid" id="A0A078ALL3"/>
<gene>
    <name evidence="2" type="primary">Contig9811.g10493</name>
    <name evidence="2" type="ORF">STYLEM_11796</name>
</gene>
<evidence type="ECO:0000259" key="1">
    <source>
        <dbReference type="PROSITE" id="PS50146"/>
    </source>
</evidence>
<dbReference type="GO" id="GO:0046512">
    <property type="term" value="P:sphingosine biosynthetic process"/>
    <property type="evidence" value="ECO:0007669"/>
    <property type="project" value="TreeGrafter"/>
</dbReference>
<sequence length="446" mass="51385">MTKGMVTLSRYGLFKKRGKYRVAYVETKSQCREKQIGSKNQSLADQLSARMQCLCLGISYENSMPNKRQILVIMNPRSGKGLAQQDWQKALPVLSKGHLDVHLVETKYFKHAYEIVSEIKPGQYDGIVTVSGDGLIHEAVNGIFQNKEKDQILDQGLSFGIIPSGTSNGFCKSITENIEEECNIEVASFLIARGRKRRIDLTEIETEYNSKKKIYMLLSLFWGFLADCDINSEFLRLLGPLRYSVWGIFRLIFIKHYPGSIYYQGRLYKNKSIERNDVQLQEPFQVKLPELKKDVVLKSASYDYQFENRIFSYVLIMNCPFMGETMRCAPLSSIQDGQNDIIVQEVNQGRLKLANQLIQNDYGSYFDSQGNIKSSLGIDYAKCTQWRIDPFNRTPESNKSEVTQIDCKYQSRFRDDRTAFFDIDGEKYPAQRIQARVLKRFLPVFS</sequence>
<dbReference type="InterPro" id="IPR001206">
    <property type="entry name" value="Diacylglycerol_kinase_cat_dom"/>
</dbReference>
<dbReference type="GO" id="GO:0005737">
    <property type="term" value="C:cytoplasm"/>
    <property type="evidence" value="ECO:0007669"/>
    <property type="project" value="TreeGrafter"/>
</dbReference>
<dbReference type="Proteomes" id="UP000039865">
    <property type="component" value="Unassembled WGS sequence"/>
</dbReference>
<accession>A0A078ALL3</accession>
<dbReference type="InterPro" id="IPR050187">
    <property type="entry name" value="Lipid_Phosphate_FormReg"/>
</dbReference>
<evidence type="ECO:0000313" key="3">
    <source>
        <dbReference type="Proteomes" id="UP000039865"/>
    </source>
</evidence>
<proteinExistence type="predicted"/>
<protein>
    <submittedName>
        <fullName evidence="2">Sphingosine kinase 1</fullName>
    </submittedName>
</protein>
<dbReference type="PROSITE" id="PS50146">
    <property type="entry name" value="DAGK"/>
    <property type="match status" value="1"/>
</dbReference>
<dbReference type="SMART" id="SM00046">
    <property type="entry name" value="DAGKc"/>
    <property type="match status" value="1"/>
</dbReference>
<dbReference type="OrthoDB" id="3853857at2759"/>
<keyword evidence="2" id="KW-0808">Transferase</keyword>
<feature type="domain" description="DAGKc" evidence="1">
    <location>
        <begin position="65"/>
        <end position="208"/>
    </location>
</feature>
<dbReference type="PANTHER" id="PTHR12358:SF31">
    <property type="entry name" value="ACYLGLYCEROL KINASE, MITOCHONDRIAL"/>
    <property type="match status" value="1"/>
</dbReference>
<dbReference type="Pfam" id="PF00781">
    <property type="entry name" value="DAGK_cat"/>
    <property type="match status" value="1"/>
</dbReference>
<dbReference type="InterPro" id="IPR017438">
    <property type="entry name" value="ATP-NAD_kinase_N"/>
</dbReference>
<dbReference type="SUPFAM" id="SSF111331">
    <property type="entry name" value="NAD kinase/diacylglycerol kinase-like"/>
    <property type="match status" value="1"/>
</dbReference>
<dbReference type="InterPro" id="IPR016064">
    <property type="entry name" value="NAD/diacylglycerol_kinase_sf"/>
</dbReference>
<dbReference type="GO" id="GO:0016773">
    <property type="term" value="F:phosphotransferase activity, alcohol group as acceptor"/>
    <property type="evidence" value="ECO:0007669"/>
    <property type="project" value="UniProtKB-ARBA"/>
</dbReference>
<keyword evidence="3" id="KW-1185">Reference proteome</keyword>
<dbReference type="Gene3D" id="3.40.50.10330">
    <property type="entry name" value="Probable inorganic polyphosphate/atp-NAD kinase, domain 1"/>
    <property type="match status" value="1"/>
</dbReference>
<dbReference type="Gene3D" id="2.60.200.40">
    <property type="match status" value="1"/>
</dbReference>